<protein>
    <recommendedName>
        <fullName evidence="4">Lipoprotein</fullName>
    </recommendedName>
</protein>
<dbReference type="RefSeq" id="WP_245132420.1">
    <property type="nucleotide sequence ID" value="NZ_JALJEJ010000011.1"/>
</dbReference>
<proteinExistence type="predicted"/>
<gene>
    <name evidence="2" type="ORF">MUY27_18100</name>
</gene>
<reference evidence="2" key="1">
    <citation type="submission" date="2022-04" db="EMBL/GenBank/DDBJ databases">
        <title>Mucilaginibacter sp. RS28 isolated from freshwater.</title>
        <authorList>
            <person name="Ko S.-R."/>
        </authorList>
    </citation>
    <scope>NUCLEOTIDE SEQUENCE</scope>
    <source>
        <strain evidence="2">RS28</strain>
    </source>
</reference>
<feature type="chain" id="PRO_5040843925" description="Lipoprotein" evidence="1">
    <location>
        <begin position="23"/>
        <end position="59"/>
    </location>
</feature>
<feature type="signal peptide" evidence="1">
    <location>
        <begin position="1"/>
        <end position="22"/>
    </location>
</feature>
<comment type="caution">
    <text evidence="2">The sequence shown here is derived from an EMBL/GenBank/DDBJ whole genome shotgun (WGS) entry which is preliminary data.</text>
</comment>
<sequence length="59" mass="7243">MKRRILGIAVIAAIVGSLSSCMVENDTYRHHYRYDRRYDNDRYHDHHYDRDGYYNNGRY</sequence>
<dbReference type="Proteomes" id="UP001139450">
    <property type="component" value="Unassembled WGS sequence"/>
</dbReference>
<evidence type="ECO:0000256" key="1">
    <source>
        <dbReference type="SAM" id="SignalP"/>
    </source>
</evidence>
<organism evidence="2 3">
    <name type="scientific">Mucilaginibacter straminoryzae</name>
    <dbReference type="NCBI Taxonomy" id="2932774"/>
    <lineage>
        <taxon>Bacteria</taxon>
        <taxon>Pseudomonadati</taxon>
        <taxon>Bacteroidota</taxon>
        <taxon>Sphingobacteriia</taxon>
        <taxon>Sphingobacteriales</taxon>
        <taxon>Sphingobacteriaceae</taxon>
        <taxon>Mucilaginibacter</taxon>
    </lineage>
</organism>
<keyword evidence="1" id="KW-0732">Signal</keyword>
<evidence type="ECO:0000313" key="2">
    <source>
        <dbReference type="EMBL" id="MCJ8211636.1"/>
    </source>
</evidence>
<dbReference type="EMBL" id="JALJEJ010000011">
    <property type="protein sequence ID" value="MCJ8211636.1"/>
    <property type="molecule type" value="Genomic_DNA"/>
</dbReference>
<dbReference type="PROSITE" id="PS51257">
    <property type="entry name" value="PROKAR_LIPOPROTEIN"/>
    <property type="match status" value="1"/>
</dbReference>
<evidence type="ECO:0008006" key="4">
    <source>
        <dbReference type="Google" id="ProtNLM"/>
    </source>
</evidence>
<accession>A0A9X2BAP6</accession>
<dbReference type="AlphaFoldDB" id="A0A9X2BAP6"/>
<keyword evidence="3" id="KW-1185">Reference proteome</keyword>
<evidence type="ECO:0000313" key="3">
    <source>
        <dbReference type="Proteomes" id="UP001139450"/>
    </source>
</evidence>
<name>A0A9X2BAP6_9SPHI</name>